<dbReference type="OrthoDB" id="6038785at2"/>
<evidence type="ECO:0000259" key="3">
    <source>
        <dbReference type="Pfam" id="PF04773"/>
    </source>
</evidence>
<dbReference type="Pfam" id="PF04773">
    <property type="entry name" value="FecR"/>
    <property type="match status" value="1"/>
</dbReference>
<feature type="signal peptide" evidence="2">
    <location>
        <begin position="1"/>
        <end position="28"/>
    </location>
</feature>
<dbReference type="EMBL" id="PUEJ01000010">
    <property type="protein sequence ID" value="PRH84936.1"/>
    <property type="molecule type" value="Genomic_DNA"/>
</dbReference>
<dbReference type="InterPro" id="IPR006860">
    <property type="entry name" value="FecR"/>
</dbReference>
<proteinExistence type="predicted"/>
<reference evidence="4 5" key="1">
    <citation type="submission" date="2018-02" db="EMBL/GenBank/DDBJ databases">
        <title>Whole genome sequencing of endophytic bacterium.</title>
        <authorList>
            <person name="Eedara R."/>
            <person name="Podile A.R."/>
        </authorList>
    </citation>
    <scope>NUCLEOTIDE SEQUENCE [LARGE SCALE GENOMIC DNA]</scope>
    <source>
        <strain evidence="4 5">RP1T</strain>
    </source>
</reference>
<evidence type="ECO:0000313" key="4">
    <source>
        <dbReference type="EMBL" id="PRH84936.1"/>
    </source>
</evidence>
<feature type="domain" description="FecR protein" evidence="3">
    <location>
        <begin position="60"/>
        <end position="157"/>
    </location>
</feature>
<keyword evidence="2" id="KW-0732">Signal</keyword>
<feature type="compositionally biased region" description="Polar residues" evidence="1">
    <location>
        <begin position="238"/>
        <end position="247"/>
    </location>
</feature>
<dbReference type="Proteomes" id="UP000237682">
    <property type="component" value="Unassembled WGS sequence"/>
</dbReference>
<keyword evidence="5" id="KW-1185">Reference proteome</keyword>
<feature type="chain" id="PRO_5015560888" description="FecR protein domain-containing protein" evidence="2">
    <location>
        <begin position="29"/>
        <end position="247"/>
    </location>
</feature>
<evidence type="ECO:0000256" key="1">
    <source>
        <dbReference type="SAM" id="MobiDB-lite"/>
    </source>
</evidence>
<dbReference type="Gene3D" id="2.60.120.1440">
    <property type="match status" value="1"/>
</dbReference>
<evidence type="ECO:0000256" key="2">
    <source>
        <dbReference type="SAM" id="SignalP"/>
    </source>
</evidence>
<feature type="region of interest" description="Disordered" evidence="1">
    <location>
        <begin position="221"/>
        <end position="247"/>
    </location>
</feature>
<dbReference type="AlphaFoldDB" id="A0A2S9Q6G7"/>
<accession>A0A2S9Q6G7</accession>
<name>A0A2S9Q6G7_9HYPH</name>
<protein>
    <recommendedName>
        <fullName evidence="3">FecR protein domain-containing protein</fullName>
    </recommendedName>
</protein>
<organism evidence="4 5">
    <name type="scientific">Labrys okinawensis</name>
    <dbReference type="NCBI Taxonomy" id="346911"/>
    <lineage>
        <taxon>Bacteria</taxon>
        <taxon>Pseudomonadati</taxon>
        <taxon>Pseudomonadota</taxon>
        <taxon>Alphaproteobacteria</taxon>
        <taxon>Hyphomicrobiales</taxon>
        <taxon>Xanthobacteraceae</taxon>
        <taxon>Labrys</taxon>
    </lineage>
</organism>
<sequence>MPRPRFLTFRLFGLIVACGWALAPAVAAETVGNAVGVTPAAIGTVSGDLGVDVAVYRDETVRTGPSGTLEIRFLDQTRLALGSSSSAKLDRFVYSGGQARDVVIGLSKGVFRFATGVSAKKAYWIRTPLAGIGVRGTNFTAEISDSYERFTIWEGVIEVCPRQRGLSVEEERRRRCPLLKRRGDTITIFPGSKSRRGGPPVVFSPRCAEAGAGAQLCGRYGGGGGKNRGQRRPGFNFPTFNPPQQRG</sequence>
<gene>
    <name evidence="4" type="ORF">C5L14_23540</name>
</gene>
<evidence type="ECO:0000313" key="5">
    <source>
        <dbReference type="Proteomes" id="UP000237682"/>
    </source>
</evidence>
<comment type="caution">
    <text evidence="4">The sequence shown here is derived from an EMBL/GenBank/DDBJ whole genome shotgun (WGS) entry which is preliminary data.</text>
</comment>
<dbReference type="RefSeq" id="WP_105864522.1">
    <property type="nucleotide sequence ID" value="NZ_PUEJ01000010.1"/>
</dbReference>